<protein>
    <recommendedName>
        <fullName evidence="4">HTH araC/xylS-type domain-containing protein</fullName>
    </recommendedName>
</protein>
<dbReference type="PROSITE" id="PS01124">
    <property type="entry name" value="HTH_ARAC_FAMILY_2"/>
    <property type="match status" value="1"/>
</dbReference>
<dbReference type="InterPro" id="IPR018060">
    <property type="entry name" value="HTH_AraC"/>
</dbReference>
<dbReference type="PANTHER" id="PTHR46796:SF6">
    <property type="entry name" value="ARAC SUBFAMILY"/>
    <property type="match status" value="1"/>
</dbReference>
<keyword evidence="6" id="KW-1185">Reference proteome</keyword>
<dbReference type="Proteomes" id="UP000597444">
    <property type="component" value="Unassembled WGS sequence"/>
</dbReference>
<evidence type="ECO:0000313" key="5">
    <source>
        <dbReference type="EMBL" id="GHP00242.1"/>
    </source>
</evidence>
<dbReference type="InterPro" id="IPR018062">
    <property type="entry name" value="HTH_AraC-typ_CS"/>
</dbReference>
<dbReference type="PROSITE" id="PS00041">
    <property type="entry name" value="HTH_ARAC_FAMILY_1"/>
    <property type="match status" value="1"/>
</dbReference>
<evidence type="ECO:0000256" key="1">
    <source>
        <dbReference type="ARBA" id="ARBA00023015"/>
    </source>
</evidence>
<sequence length="307" mass="35080">MTEHLALSQQTSVLKQTDDTPLLYLSSKGAGWEGLRAEAYREPTQLKRWMTPERSDIILLLSNGGAMRVEQRYTQGPWKAFSLHQGGLVLRPVGIPHELCKQRLSPQPTQTLHLTLNQNLFTRTVEEVAGYDPTRIPLVERFGFEDPLLAQIGFALWRELEQRAPAGNLYAQTAAQMLAIHLLRHYTTKNVSIEEPKGQLTSQQMRQVVDFVQAHLDQHLSLEELARQTGFSPYYFARLFRLTTGVSPHEFVLRQRVERAQLLLKEREVSLAQVATACGFADQSHLTQIFKRHVGLTPRAYQRDLFI</sequence>
<dbReference type="GO" id="GO:0003700">
    <property type="term" value="F:DNA-binding transcription factor activity"/>
    <property type="evidence" value="ECO:0007669"/>
    <property type="project" value="InterPro"/>
</dbReference>
<evidence type="ECO:0000259" key="4">
    <source>
        <dbReference type="PROSITE" id="PS01124"/>
    </source>
</evidence>
<dbReference type="EMBL" id="BNJK01000002">
    <property type="protein sequence ID" value="GHP00242.1"/>
    <property type="molecule type" value="Genomic_DNA"/>
</dbReference>
<evidence type="ECO:0000256" key="2">
    <source>
        <dbReference type="ARBA" id="ARBA00023125"/>
    </source>
</evidence>
<comment type="caution">
    <text evidence="5">The sequence shown here is derived from an EMBL/GenBank/DDBJ whole genome shotgun (WGS) entry which is preliminary data.</text>
</comment>
<organism evidence="5 6">
    <name type="scientific">Reticulibacter mediterranei</name>
    <dbReference type="NCBI Taxonomy" id="2778369"/>
    <lineage>
        <taxon>Bacteria</taxon>
        <taxon>Bacillati</taxon>
        <taxon>Chloroflexota</taxon>
        <taxon>Ktedonobacteria</taxon>
        <taxon>Ktedonobacterales</taxon>
        <taxon>Reticulibacteraceae</taxon>
        <taxon>Reticulibacter</taxon>
    </lineage>
</organism>
<keyword evidence="1" id="KW-0805">Transcription regulation</keyword>
<accession>A0A8J3IT06</accession>
<dbReference type="GO" id="GO:0043565">
    <property type="term" value="F:sequence-specific DNA binding"/>
    <property type="evidence" value="ECO:0007669"/>
    <property type="project" value="InterPro"/>
</dbReference>
<evidence type="ECO:0000256" key="3">
    <source>
        <dbReference type="ARBA" id="ARBA00023163"/>
    </source>
</evidence>
<keyword evidence="2" id="KW-0238">DNA-binding</keyword>
<dbReference type="Pfam" id="PF12833">
    <property type="entry name" value="HTH_18"/>
    <property type="match status" value="1"/>
</dbReference>
<keyword evidence="3" id="KW-0804">Transcription</keyword>
<proteinExistence type="predicted"/>
<evidence type="ECO:0000313" key="6">
    <source>
        <dbReference type="Proteomes" id="UP000597444"/>
    </source>
</evidence>
<dbReference type="InterPro" id="IPR009057">
    <property type="entry name" value="Homeodomain-like_sf"/>
</dbReference>
<dbReference type="InterPro" id="IPR050204">
    <property type="entry name" value="AraC_XylS_family_regulators"/>
</dbReference>
<name>A0A8J3IT06_9CHLR</name>
<reference evidence="5" key="1">
    <citation type="submission" date="2020-10" db="EMBL/GenBank/DDBJ databases">
        <title>Taxonomic study of unclassified bacteria belonging to the class Ktedonobacteria.</title>
        <authorList>
            <person name="Yabe S."/>
            <person name="Wang C.M."/>
            <person name="Zheng Y."/>
            <person name="Sakai Y."/>
            <person name="Cavaletti L."/>
            <person name="Monciardini P."/>
            <person name="Donadio S."/>
        </authorList>
    </citation>
    <scope>NUCLEOTIDE SEQUENCE</scope>
    <source>
        <strain evidence="5">ID150040</strain>
    </source>
</reference>
<dbReference type="PANTHER" id="PTHR46796">
    <property type="entry name" value="HTH-TYPE TRANSCRIPTIONAL ACTIVATOR RHAS-RELATED"/>
    <property type="match status" value="1"/>
</dbReference>
<feature type="domain" description="HTH araC/xylS-type" evidence="4">
    <location>
        <begin position="206"/>
        <end position="304"/>
    </location>
</feature>
<dbReference type="RefSeq" id="WP_220210799.1">
    <property type="nucleotide sequence ID" value="NZ_BNJK01000002.1"/>
</dbReference>
<dbReference type="SMART" id="SM00342">
    <property type="entry name" value="HTH_ARAC"/>
    <property type="match status" value="1"/>
</dbReference>
<dbReference type="SUPFAM" id="SSF46689">
    <property type="entry name" value="Homeodomain-like"/>
    <property type="match status" value="2"/>
</dbReference>
<dbReference type="AlphaFoldDB" id="A0A8J3IT06"/>
<dbReference type="Gene3D" id="1.10.10.60">
    <property type="entry name" value="Homeodomain-like"/>
    <property type="match status" value="2"/>
</dbReference>
<gene>
    <name evidence="5" type="ORF">KSF_102890</name>
</gene>